<dbReference type="EMBL" id="CAUYUE010000013">
    <property type="protein sequence ID" value="CAK0785858.1"/>
    <property type="molecule type" value="Genomic_DNA"/>
</dbReference>
<dbReference type="Proteomes" id="UP001314263">
    <property type="component" value="Unassembled WGS sequence"/>
</dbReference>
<proteinExistence type="predicted"/>
<dbReference type="PANTHER" id="PTHR36168">
    <property type="entry name" value="CHROMOSOME 1, WHOLE GENOME SHOTGUN SEQUENCE"/>
    <property type="match status" value="1"/>
</dbReference>
<dbReference type="InterPro" id="IPR027417">
    <property type="entry name" value="P-loop_NTPase"/>
</dbReference>
<keyword evidence="3" id="KW-1185">Reference proteome</keyword>
<feature type="domain" description="ORC1/DEAH AAA+ ATPase" evidence="1">
    <location>
        <begin position="91"/>
        <end position="194"/>
    </location>
</feature>
<protein>
    <recommendedName>
        <fullName evidence="1">ORC1/DEAH AAA+ ATPase domain-containing protein</fullName>
    </recommendedName>
</protein>
<dbReference type="AlphaFoldDB" id="A0AAV1IEV7"/>
<accession>A0AAV1IEV7</accession>
<evidence type="ECO:0000313" key="3">
    <source>
        <dbReference type="Proteomes" id="UP001314263"/>
    </source>
</evidence>
<name>A0AAV1IEV7_9CHLO</name>
<organism evidence="2 3">
    <name type="scientific">Coccomyxa viridis</name>
    <dbReference type="NCBI Taxonomy" id="1274662"/>
    <lineage>
        <taxon>Eukaryota</taxon>
        <taxon>Viridiplantae</taxon>
        <taxon>Chlorophyta</taxon>
        <taxon>core chlorophytes</taxon>
        <taxon>Trebouxiophyceae</taxon>
        <taxon>Trebouxiophyceae incertae sedis</taxon>
        <taxon>Coccomyxaceae</taxon>
        <taxon>Coccomyxa</taxon>
    </lineage>
</organism>
<reference evidence="2 3" key="1">
    <citation type="submission" date="2023-10" db="EMBL/GenBank/DDBJ databases">
        <authorList>
            <person name="Maclean D."/>
            <person name="Macfadyen A."/>
        </authorList>
    </citation>
    <scope>NUCLEOTIDE SEQUENCE [LARGE SCALE GENOMIC DNA]</scope>
</reference>
<evidence type="ECO:0000259" key="1">
    <source>
        <dbReference type="Pfam" id="PF13401"/>
    </source>
</evidence>
<dbReference type="SUPFAM" id="SSF52540">
    <property type="entry name" value="P-loop containing nucleoside triphosphate hydrolases"/>
    <property type="match status" value="1"/>
</dbReference>
<dbReference type="GO" id="GO:0016887">
    <property type="term" value="F:ATP hydrolysis activity"/>
    <property type="evidence" value="ECO:0007669"/>
    <property type="project" value="InterPro"/>
</dbReference>
<sequence length="372" mass="40521">MNPFPGWWTRQPELVQNAASATVALVAVSSVHAQIRHRLVLRRLHTGWCPAHCFTTAMQDSLRKKPKAYIDRPEEAGKLRALLTSPAIGFFYFCTGPPGGGKTTLIQRVCNEVGEGVVYVAAGSNPANFGIQLANALQVIEQAAAREYKRRRRRPAALIIDNAEQLGQAQNVMRDLLFTAQQCADRGLLKVIFVSSDDAFISHMLGQSRCSKAGSLEVRDLSEAEALEFLRLRDIPGKAAAQVVDVAGGRLLELLAATEVLQQGGTAQDVRRTALSGAQAECQKTGLLDETPQRRAGLRAVHALLQRLPCRDGIDMDTWNSLVPRPQDKQVLLMGNVFAVSHKAGGGARIVFENRPVEVYAAERLSEIASVV</sequence>
<dbReference type="InterPro" id="IPR049945">
    <property type="entry name" value="AAA_22"/>
</dbReference>
<dbReference type="CDD" id="cd00009">
    <property type="entry name" value="AAA"/>
    <property type="match status" value="1"/>
</dbReference>
<comment type="caution">
    <text evidence="2">The sequence shown here is derived from an EMBL/GenBank/DDBJ whole genome shotgun (WGS) entry which is preliminary data.</text>
</comment>
<gene>
    <name evidence="2" type="ORF">CVIRNUC_009070</name>
</gene>
<evidence type="ECO:0000313" key="2">
    <source>
        <dbReference type="EMBL" id="CAK0785858.1"/>
    </source>
</evidence>
<dbReference type="Gene3D" id="3.40.50.300">
    <property type="entry name" value="P-loop containing nucleotide triphosphate hydrolases"/>
    <property type="match status" value="1"/>
</dbReference>
<dbReference type="PANTHER" id="PTHR36168:SF1">
    <property type="entry name" value="ORC1-LIKE AAA ATPASE DOMAIN-CONTAINING PROTEIN"/>
    <property type="match status" value="1"/>
</dbReference>
<dbReference type="Pfam" id="PF13401">
    <property type="entry name" value="AAA_22"/>
    <property type="match status" value="1"/>
</dbReference>